<dbReference type="STRING" id="1141098.A0A1Y2E4G9"/>
<dbReference type="SUPFAM" id="SSF53720">
    <property type="entry name" value="ALDH-like"/>
    <property type="match status" value="1"/>
</dbReference>
<reference evidence="2 3" key="1">
    <citation type="submission" date="2016-07" db="EMBL/GenBank/DDBJ databases">
        <title>Pervasive Adenine N6-methylation of Active Genes in Fungi.</title>
        <authorList>
            <consortium name="DOE Joint Genome Institute"/>
            <person name="Mondo S.J."/>
            <person name="Dannebaum R.O."/>
            <person name="Kuo R.C."/>
            <person name="Labutti K."/>
            <person name="Haridas S."/>
            <person name="Kuo A."/>
            <person name="Salamov A."/>
            <person name="Ahrendt S.R."/>
            <person name="Lipzen A."/>
            <person name="Sullivan W."/>
            <person name="Andreopoulos W.B."/>
            <person name="Clum A."/>
            <person name="Lindquist E."/>
            <person name="Daum C."/>
            <person name="Ramamoorthy G.K."/>
            <person name="Gryganskyi A."/>
            <person name="Culley D."/>
            <person name="Magnuson J.K."/>
            <person name="James T.Y."/>
            <person name="O'Malley M.A."/>
            <person name="Stajich J.E."/>
            <person name="Spatafora J.W."/>
            <person name="Visel A."/>
            <person name="Grigoriev I.V."/>
        </authorList>
    </citation>
    <scope>NUCLEOTIDE SEQUENCE [LARGE SCALE GENOMIC DNA]</scope>
    <source>
        <strain evidence="2 3">CBS 129021</strain>
    </source>
</reference>
<feature type="compositionally biased region" description="Polar residues" evidence="1">
    <location>
        <begin position="1"/>
        <end position="10"/>
    </location>
</feature>
<dbReference type="AlphaFoldDB" id="A0A1Y2E4G9"/>
<dbReference type="InParanoid" id="A0A1Y2E4G9"/>
<gene>
    <name evidence="2" type="ORF">BCR38DRAFT_408362</name>
</gene>
<dbReference type="GO" id="GO:0016491">
    <property type="term" value="F:oxidoreductase activity"/>
    <property type="evidence" value="ECO:0007669"/>
    <property type="project" value="InterPro"/>
</dbReference>
<dbReference type="RefSeq" id="XP_040717386.1">
    <property type="nucleotide sequence ID" value="XM_040858258.1"/>
</dbReference>
<keyword evidence="3" id="KW-1185">Reference proteome</keyword>
<dbReference type="Gene3D" id="3.40.605.10">
    <property type="entry name" value="Aldehyde Dehydrogenase, Chain A, domain 1"/>
    <property type="match status" value="1"/>
</dbReference>
<evidence type="ECO:0000256" key="1">
    <source>
        <dbReference type="SAM" id="MobiDB-lite"/>
    </source>
</evidence>
<dbReference type="InterPro" id="IPR016162">
    <property type="entry name" value="Ald_DH_N"/>
</dbReference>
<name>A0A1Y2E4G9_9PEZI</name>
<evidence type="ECO:0000313" key="3">
    <source>
        <dbReference type="Proteomes" id="UP000193689"/>
    </source>
</evidence>
<dbReference type="Proteomes" id="UP000193689">
    <property type="component" value="Unassembled WGS sequence"/>
</dbReference>
<feature type="region of interest" description="Disordered" evidence="1">
    <location>
        <begin position="1"/>
        <end position="20"/>
    </location>
</feature>
<dbReference type="EMBL" id="MCFJ01000005">
    <property type="protein sequence ID" value="ORY66422.1"/>
    <property type="molecule type" value="Genomic_DNA"/>
</dbReference>
<dbReference type="GeneID" id="63774470"/>
<sequence>MNTSDTSKTEVQGGGDGGVPNFDFTTFYTTINNSLTTTPKTHNGIDPSTKTPLPEVPISAPKDISSALSAAHAVFSSRRSLFEVLRAMYLIRLTSALASHRSSFIDLPVL</sequence>
<evidence type="ECO:0000313" key="2">
    <source>
        <dbReference type="EMBL" id="ORY66422.1"/>
    </source>
</evidence>
<proteinExistence type="predicted"/>
<protein>
    <submittedName>
        <fullName evidence="2">Uncharacterized protein</fullName>
    </submittedName>
</protein>
<organism evidence="2 3">
    <name type="scientific">Pseudomassariella vexata</name>
    <dbReference type="NCBI Taxonomy" id="1141098"/>
    <lineage>
        <taxon>Eukaryota</taxon>
        <taxon>Fungi</taxon>
        <taxon>Dikarya</taxon>
        <taxon>Ascomycota</taxon>
        <taxon>Pezizomycotina</taxon>
        <taxon>Sordariomycetes</taxon>
        <taxon>Xylariomycetidae</taxon>
        <taxon>Amphisphaeriales</taxon>
        <taxon>Pseudomassariaceae</taxon>
        <taxon>Pseudomassariella</taxon>
    </lineage>
</organism>
<accession>A0A1Y2E4G9</accession>
<dbReference type="InterPro" id="IPR016161">
    <property type="entry name" value="Ald_DH/histidinol_DH"/>
</dbReference>
<comment type="caution">
    <text evidence="2">The sequence shown here is derived from an EMBL/GenBank/DDBJ whole genome shotgun (WGS) entry which is preliminary data.</text>
</comment>